<dbReference type="Proteomes" id="UP000221168">
    <property type="component" value="Unassembled WGS sequence"/>
</dbReference>
<evidence type="ECO:0000259" key="2">
    <source>
        <dbReference type="Pfam" id="PF05065"/>
    </source>
</evidence>
<dbReference type="EMBL" id="PDVP01000002">
    <property type="protein sequence ID" value="PHP68189.1"/>
    <property type="molecule type" value="Genomic_DNA"/>
</dbReference>
<evidence type="ECO:0000313" key="3">
    <source>
        <dbReference type="EMBL" id="PHP68189.1"/>
    </source>
</evidence>
<dbReference type="InterPro" id="IPR024455">
    <property type="entry name" value="Phage_capsid"/>
</dbReference>
<keyword evidence="4" id="KW-1185">Reference proteome</keyword>
<dbReference type="InterPro" id="IPR054612">
    <property type="entry name" value="Phage_capsid-like_C"/>
</dbReference>
<dbReference type="OrthoDB" id="9786516at2"/>
<sequence length="435" mass="46681">MDKLEQLRQKLADLKTDGRKLVKLAEDENRDLTDAEVAKAEDISARIAETDTAIKAEEKRRELARSFSGDIQGQSARPAAQPVNRAEEDMGGFRNAAEFARSVQVACRPGGSVDNRLSQLYRPGAAPSNFHQESGGTSGEGYLVPPAMRQSIWSIVMGQADLLALTNPEPTASRQVSRVMDETTPWGSSGIQANWRAEGSQMSPSKLALKGGNVELHELYAFVTATEELLEDAPLLQSRIEQGAARAISWTASDAVMWGNGVGKPLGFMEAASLVTVAKESGQSADTIVAANVLKMLARLLMTPGARPMWIINSQAIPQLATMTIGNQPMFIPQGGITDQLRATLLGYPILFTEHAKALGDLGDIALADMQGYGAYTRSADPAFASSMHLFFDYGVQAFRWMFRVGGAPYLSAAVSGAKSGSDTKSHFVSLAARA</sequence>
<name>A0A2G1QRS0_9HYPH</name>
<dbReference type="Pfam" id="PF05065">
    <property type="entry name" value="Phage_capsid"/>
    <property type="match status" value="1"/>
</dbReference>
<feature type="domain" description="Phage capsid-like C-terminal" evidence="2">
    <location>
        <begin position="141"/>
        <end position="415"/>
    </location>
</feature>
<evidence type="ECO:0000256" key="1">
    <source>
        <dbReference type="ARBA" id="ARBA00004328"/>
    </source>
</evidence>
<dbReference type="RefSeq" id="WP_099304810.1">
    <property type="nucleotide sequence ID" value="NZ_PDVP01000002.1"/>
</dbReference>
<proteinExistence type="predicted"/>
<dbReference type="AlphaFoldDB" id="A0A2G1QRS0"/>
<accession>A0A2G1QRS0</accession>
<dbReference type="Gene3D" id="3.30.2400.10">
    <property type="entry name" value="Major capsid protein gp5"/>
    <property type="match status" value="1"/>
</dbReference>
<comment type="caution">
    <text evidence="3">The sequence shown here is derived from an EMBL/GenBank/DDBJ whole genome shotgun (WGS) entry which is preliminary data.</text>
</comment>
<dbReference type="SUPFAM" id="SSF56563">
    <property type="entry name" value="Major capsid protein gp5"/>
    <property type="match status" value="1"/>
</dbReference>
<protein>
    <submittedName>
        <fullName evidence="3">Phage major capsid protein</fullName>
    </submittedName>
</protein>
<evidence type="ECO:0000313" key="4">
    <source>
        <dbReference type="Proteomes" id="UP000221168"/>
    </source>
</evidence>
<gene>
    <name evidence="3" type="ORF">CSC94_05930</name>
</gene>
<dbReference type="NCBIfam" id="TIGR01554">
    <property type="entry name" value="major_cap_HK97"/>
    <property type="match status" value="1"/>
</dbReference>
<organism evidence="3 4">
    <name type="scientific">Zhengella mangrovi</name>
    <dbReference type="NCBI Taxonomy" id="1982044"/>
    <lineage>
        <taxon>Bacteria</taxon>
        <taxon>Pseudomonadati</taxon>
        <taxon>Pseudomonadota</taxon>
        <taxon>Alphaproteobacteria</taxon>
        <taxon>Hyphomicrobiales</taxon>
        <taxon>Notoacmeibacteraceae</taxon>
        <taxon>Zhengella</taxon>
    </lineage>
</organism>
<comment type="subcellular location">
    <subcellularLocation>
        <location evidence="1">Virion</location>
    </subcellularLocation>
</comment>
<reference evidence="3 4" key="1">
    <citation type="submission" date="2017-10" db="EMBL/GenBank/DDBJ databases">
        <title>Sedimentibacterium mangrovi gen. nov., sp. nov., a novel member of family Phyllobacteriacea isolated from mangrove sediment.</title>
        <authorList>
            <person name="Liao H."/>
            <person name="Tian Y."/>
        </authorList>
    </citation>
    <scope>NUCLEOTIDE SEQUENCE [LARGE SCALE GENOMIC DNA]</scope>
    <source>
        <strain evidence="3 4">X9-2-2</strain>
    </source>
</reference>